<reference evidence="2 3" key="1">
    <citation type="submission" date="2017-07" db="EMBL/GenBank/DDBJ databases">
        <title>Phylogenetic study on the rhizospheric bacterium Ochrobactrum sp. A44.</title>
        <authorList>
            <person name="Krzyzanowska D.M."/>
            <person name="Ossowicki A."/>
            <person name="Rajewska M."/>
            <person name="Maciag T."/>
            <person name="Kaczynski Z."/>
            <person name="Czerwicka M."/>
            <person name="Jafra S."/>
        </authorList>
    </citation>
    <scope>NUCLEOTIDE SEQUENCE [LARGE SCALE GENOMIC DNA]</scope>
    <source>
        <strain evidence="2 3">OgA9a</strain>
    </source>
</reference>
<organism evidence="2 3">
    <name type="scientific">Brucella grignonensis</name>
    <dbReference type="NCBI Taxonomy" id="94627"/>
    <lineage>
        <taxon>Bacteria</taxon>
        <taxon>Pseudomonadati</taxon>
        <taxon>Pseudomonadota</taxon>
        <taxon>Alphaproteobacteria</taxon>
        <taxon>Hyphomicrobiales</taxon>
        <taxon>Brucellaceae</taxon>
        <taxon>Brucella/Ochrobactrum group</taxon>
        <taxon>Brucella</taxon>
    </lineage>
</organism>
<feature type="region of interest" description="Disordered" evidence="1">
    <location>
        <begin position="37"/>
        <end position="62"/>
    </location>
</feature>
<evidence type="ECO:0000313" key="2">
    <source>
        <dbReference type="EMBL" id="OYR07777.1"/>
    </source>
</evidence>
<sequence>MPDFKTETTANVTLFGIELVHMMRKRQVVFPLAKALSSKQQFEAPHRTTTSDPKTTTPLSVDRGQDLVPEFMGRRSGAQTKSVKWL</sequence>
<evidence type="ECO:0000256" key="1">
    <source>
        <dbReference type="SAM" id="MobiDB-lite"/>
    </source>
</evidence>
<comment type="caution">
    <text evidence="2">The sequence shown here is derived from an EMBL/GenBank/DDBJ whole genome shotgun (WGS) entry which is preliminary data.</text>
</comment>
<dbReference type="Proteomes" id="UP000216478">
    <property type="component" value="Unassembled WGS sequence"/>
</dbReference>
<keyword evidence="3" id="KW-1185">Reference proteome</keyword>
<accession>A0A256EYV9</accession>
<feature type="compositionally biased region" description="Low complexity" evidence="1">
    <location>
        <begin position="48"/>
        <end position="57"/>
    </location>
</feature>
<dbReference type="EMBL" id="NNRL01000168">
    <property type="protein sequence ID" value="OYR07777.1"/>
    <property type="molecule type" value="Genomic_DNA"/>
</dbReference>
<gene>
    <name evidence="2" type="ORF">CEV33_3588</name>
</gene>
<dbReference type="AlphaFoldDB" id="A0A256EYV9"/>
<protein>
    <submittedName>
        <fullName evidence="2">Uncharacterized protein</fullName>
    </submittedName>
</protein>
<proteinExistence type="predicted"/>
<name>A0A256EYV9_9HYPH</name>
<evidence type="ECO:0000313" key="3">
    <source>
        <dbReference type="Proteomes" id="UP000216478"/>
    </source>
</evidence>